<dbReference type="OrthoDB" id="2544694at2759"/>
<keyword evidence="5 8" id="KW-1133">Transmembrane helix</keyword>
<dbReference type="PROSITE" id="PS50850">
    <property type="entry name" value="MFS"/>
    <property type="match status" value="1"/>
</dbReference>
<feature type="transmembrane region" description="Helical" evidence="8">
    <location>
        <begin position="415"/>
        <end position="436"/>
    </location>
</feature>
<dbReference type="InterPro" id="IPR005828">
    <property type="entry name" value="MFS_sugar_transport-like"/>
</dbReference>
<dbReference type="PROSITE" id="PS00217">
    <property type="entry name" value="SUGAR_TRANSPORT_2"/>
    <property type="match status" value="1"/>
</dbReference>
<feature type="transmembrane region" description="Helical" evidence="8">
    <location>
        <begin position="477"/>
        <end position="497"/>
    </location>
</feature>
<dbReference type="GO" id="GO:0005351">
    <property type="term" value="F:carbohydrate:proton symporter activity"/>
    <property type="evidence" value="ECO:0007669"/>
    <property type="project" value="TreeGrafter"/>
</dbReference>
<feature type="region of interest" description="Disordered" evidence="7">
    <location>
        <begin position="534"/>
        <end position="572"/>
    </location>
</feature>
<dbReference type="InterPro" id="IPR003663">
    <property type="entry name" value="Sugar/inositol_transpt"/>
</dbReference>
<dbReference type="InterPro" id="IPR050360">
    <property type="entry name" value="MFS_Sugar_Transporters"/>
</dbReference>
<evidence type="ECO:0000259" key="9">
    <source>
        <dbReference type="PROSITE" id="PS50850"/>
    </source>
</evidence>
<name>A0A438N702_EXOME</name>
<dbReference type="InterPro" id="IPR005829">
    <property type="entry name" value="Sugar_transporter_CS"/>
</dbReference>
<keyword evidence="3" id="KW-0813">Transport</keyword>
<reference evidence="10 11" key="1">
    <citation type="submission" date="2017-03" db="EMBL/GenBank/DDBJ databases">
        <title>Genomes of endolithic fungi from Antarctica.</title>
        <authorList>
            <person name="Coleine C."/>
            <person name="Masonjones S."/>
            <person name="Stajich J.E."/>
        </authorList>
    </citation>
    <scope>NUCLEOTIDE SEQUENCE [LARGE SCALE GENOMIC DNA]</scope>
    <source>
        <strain evidence="10 11">CCFEE 6314</strain>
    </source>
</reference>
<feature type="transmembrane region" description="Helical" evidence="8">
    <location>
        <begin position="55"/>
        <end position="74"/>
    </location>
</feature>
<dbReference type="SUPFAM" id="SSF103473">
    <property type="entry name" value="MFS general substrate transporter"/>
    <property type="match status" value="1"/>
</dbReference>
<feature type="transmembrane region" description="Helical" evidence="8">
    <location>
        <begin position="188"/>
        <end position="209"/>
    </location>
</feature>
<evidence type="ECO:0000256" key="1">
    <source>
        <dbReference type="ARBA" id="ARBA00004141"/>
    </source>
</evidence>
<evidence type="ECO:0000313" key="11">
    <source>
        <dbReference type="Proteomes" id="UP000288859"/>
    </source>
</evidence>
<dbReference type="Pfam" id="PF00083">
    <property type="entry name" value="Sugar_tr"/>
    <property type="match status" value="2"/>
</dbReference>
<sequence length="572" mass="62424">MGGLKIHRLLDKQVQVVLFSSTAIALYGYDQGMMSLINTNQSYLSTMGISKESPLVGVIVSVYYIGCAGGAVVASWFADRNGRRPGIFACLATATFGNLLMFVAGLGELGHNTKVSLGTMLAGRIIMGLGVGGIDAVVPVYSSELSNDDARGVALAQEFQANILGLNMAFIVNLVATHQLGKSSQWAWRIPIIVMQIYSAILFAGVNLLPETPRWLVMHDKHEQAKKAIANAFGSDQVESRMTDLTDAHEQEQKDGSVSYGDMLWPSGSQFHPTFITIMGQVNQALTGYGAVSVYGTLSIVVDTHIPNTILFFVTGLDTYHFPQLNSITGPQIFQLLRFSTTTSEFLTLGNYLLYLLSMTVTWLIIDRFGRRRLMLLGSTTLSISFTLLTILAGLAYHSPSLHISPLPPGIPGIMLLYIATSIFGITWLVPPWLIPTEIYPSTARAQGAAISVVVWGLANFAVTLLTPIGFNSLEYFLLLVFAATNLMAGALTWAFCPETGRRSFEENQKFFKEAKDEKEGTWFVRAVRKGEFGYLPSTDGREDGRDQEDDDDGDDCGDRGETRPLLGSSSQ</sequence>
<dbReference type="Proteomes" id="UP000288859">
    <property type="component" value="Unassembled WGS sequence"/>
</dbReference>
<dbReference type="InterPro" id="IPR036259">
    <property type="entry name" value="MFS_trans_sf"/>
</dbReference>
<feature type="transmembrane region" description="Helical" evidence="8">
    <location>
        <begin position="86"/>
        <end position="109"/>
    </location>
</feature>
<keyword evidence="4 8" id="KW-0812">Transmembrane</keyword>
<feature type="transmembrane region" description="Helical" evidence="8">
    <location>
        <begin position="373"/>
        <end position="395"/>
    </location>
</feature>
<accession>A0A438N702</accession>
<dbReference type="VEuPathDB" id="FungiDB:PV10_05857"/>
<dbReference type="GO" id="GO:0016020">
    <property type="term" value="C:membrane"/>
    <property type="evidence" value="ECO:0007669"/>
    <property type="project" value="UniProtKB-SubCell"/>
</dbReference>
<dbReference type="PRINTS" id="PR00171">
    <property type="entry name" value="SUGRTRNSPORT"/>
</dbReference>
<protein>
    <recommendedName>
        <fullName evidence="9">Major facilitator superfamily (MFS) profile domain-containing protein</fullName>
    </recommendedName>
</protein>
<comment type="caution">
    <text evidence="10">The sequence shown here is derived from an EMBL/GenBank/DDBJ whole genome shotgun (WGS) entry which is preliminary data.</text>
</comment>
<feature type="transmembrane region" description="Helical" evidence="8">
    <location>
        <begin position="121"/>
        <end position="139"/>
    </location>
</feature>
<gene>
    <name evidence="10" type="ORF">B0A52_04986</name>
</gene>
<feature type="transmembrane region" description="Helical" evidence="8">
    <location>
        <begin position="346"/>
        <end position="366"/>
    </location>
</feature>
<dbReference type="EMBL" id="NAJM01000017">
    <property type="protein sequence ID" value="RVX71414.1"/>
    <property type="molecule type" value="Genomic_DNA"/>
</dbReference>
<evidence type="ECO:0000256" key="3">
    <source>
        <dbReference type="ARBA" id="ARBA00022448"/>
    </source>
</evidence>
<evidence type="ECO:0000256" key="6">
    <source>
        <dbReference type="ARBA" id="ARBA00023136"/>
    </source>
</evidence>
<dbReference type="AlphaFoldDB" id="A0A438N702"/>
<comment type="similarity">
    <text evidence="2">Belongs to the major facilitator superfamily. Sugar transporter (TC 2.A.1.1) family.</text>
</comment>
<proteinExistence type="inferred from homology"/>
<dbReference type="Gene3D" id="1.20.1250.20">
    <property type="entry name" value="MFS general substrate transporter like domains"/>
    <property type="match status" value="1"/>
</dbReference>
<dbReference type="PANTHER" id="PTHR48022">
    <property type="entry name" value="PLASTIDIC GLUCOSE TRANSPORTER 4"/>
    <property type="match status" value="1"/>
</dbReference>
<evidence type="ECO:0000256" key="7">
    <source>
        <dbReference type="SAM" id="MobiDB-lite"/>
    </source>
</evidence>
<comment type="subcellular location">
    <subcellularLocation>
        <location evidence="1">Membrane</location>
        <topology evidence="1">Multi-pass membrane protein</topology>
    </subcellularLocation>
</comment>
<evidence type="ECO:0000256" key="2">
    <source>
        <dbReference type="ARBA" id="ARBA00010992"/>
    </source>
</evidence>
<organism evidence="10 11">
    <name type="scientific">Exophiala mesophila</name>
    <name type="common">Black yeast-like fungus</name>
    <dbReference type="NCBI Taxonomy" id="212818"/>
    <lineage>
        <taxon>Eukaryota</taxon>
        <taxon>Fungi</taxon>
        <taxon>Dikarya</taxon>
        <taxon>Ascomycota</taxon>
        <taxon>Pezizomycotina</taxon>
        <taxon>Eurotiomycetes</taxon>
        <taxon>Chaetothyriomycetidae</taxon>
        <taxon>Chaetothyriales</taxon>
        <taxon>Herpotrichiellaceae</taxon>
        <taxon>Exophiala</taxon>
    </lineage>
</organism>
<evidence type="ECO:0000256" key="8">
    <source>
        <dbReference type="SAM" id="Phobius"/>
    </source>
</evidence>
<feature type="transmembrane region" description="Helical" evidence="8">
    <location>
        <begin position="159"/>
        <end position="176"/>
    </location>
</feature>
<evidence type="ECO:0000256" key="5">
    <source>
        <dbReference type="ARBA" id="ARBA00022989"/>
    </source>
</evidence>
<dbReference type="PANTHER" id="PTHR48022:SF68">
    <property type="entry name" value="MAJOR FACILITATOR SUPERFAMILY (MFS) PROFILE DOMAIN-CONTAINING PROTEIN-RELATED"/>
    <property type="match status" value="1"/>
</dbReference>
<keyword evidence="6 8" id="KW-0472">Membrane</keyword>
<evidence type="ECO:0000313" key="10">
    <source>
        <dbReference type="EMBL" id="RVX71414.1"/>
    </source>
</evidence>
<feature type="domain" description="Major facilitator superfamily (MFS) profile" evidence="9">
    <location>
        <begin position="16"/>
        <end position="501"/>
    </location>
</feature>
<feature type="transmembrane region" description="Helical" evidence="8">
    <location>
        <begin position="448"/>
        <end position="471"/>
    </location>
</feature>
<evidence type="ECO:0000256" key="4">
    <source>
        <dbReference type="ARBA" id="ARBA00022692"/>
    </source>
</evidence>
<dbReference type="InterPro" id="IPR020846">
    <property type="entry name" value="MFS_dom"/>
</dbReference>
<feature type="compositionally biased region" description="Acidic residues" evidence="7">
    <location>
        <begin position="546"/>
        <end position="556"/>
    </location>
</feature>